<evidence type="ECO:0000256" key="1">
    <source>
        <dbReference type="SAM" id="MobiDB-lite"/>
    </source>
</evidence>
<sequence length="347" mass="37484">MNPSWRLFLLAVLLGSCLAGLKHWWLIPASAPTSAETPTSETAQLSQTDRSTISGGLPDTKPATAMRALPAPTPRSTWAPLPAIDLPIAAAYPTLKARADQGDASAACRLAAELDWCATRLDWIQSAPSDRRMAVIQELDPDNHCSGLQPNAAKDRLHYLRQAALAGNLDAMANYVSAYLMMTHPDLAADYLEAYAWEAPKLAEAGVKAGSVQMLNELALSYGRHNRFSWLSRATNQTWQQSRLVVLQELSRLVSGRPMAPGSGNPAAANDPAMYATLGLSADAVAKLRAQAAAWHQEWFQGKPKYPGVSTYTIKPSGNRRPDFNLPCSDGFIDAPLQDPGIAWPDA</sequence>
<feature type="compositionally biased region" description="Polar residues" evidence="1">
    <location>
        <begin position="33"/>
        <end position="54"/>
    </location>
</feature>
<gene>
    <name evidence="2" type="ORF">C7S18_03340</name>
</gene>
<reference evidence="2 3" key="2">
    <citation type="submission" date="2018-03" db="EMBL/GenBank/DDBJ databases">
        <authorList>
            <person name="Keele B.F."/>
        </authorList>
    </citation>
    <scope>NUCLEOTIDE SEQUENCE [LARGE SCALE GENOMIC DNA]</scope>
    <source>
        <strain evidence="2 3">D13</strain>
    </source>
</reference>
<proteinExistence type="predicted"/>
<protein>
    <submittedName>
        <fullName evidence="2">Uncharacterized protein</fullName>
    </submittedName>
</protein>
<dbReference type="PROSITE" id="PS51257">
    <property type="entry name" value="PROKAR_LIPOPROTEIN"/>
    <property type="match status" value="1"/>
</dbReference>
<evidence type="ECO:0000313" key="2">
    <source>
        <dbReference type="EMBL" id="AVP96280.1"/>
    </source>
</evidence>
<name>A0A2P1PN57_9GAMM</name>
<reference evidence="2 3" key="1">
    <citation type="submission" date="2018-03" db="EMBL/GenBank/DDBJ databases">
        <title>Ahniella affigens gen. nov., sp. nov., a gammaproteobacterium isolated from sandy soil near a stream.</title>
        <authorList>
            <person name="Ko Y."/>
            <person name="Kim J.-H."/>
        </authorList>
    </citation>
    <scope>NUCLEOTIDE SEQUENCE [LARGE SCALE GENOMIC DNA]</scope>
    <source>
        <strain evidence="2 3">D13</strain>
    </source>
</reference>
<dbReference type="Proteomes" id="UP000241074">
    <property type="component" value="Chromosome"/>
</dbReference>
<evidence type="ECO:0000313" key="3">
    <source>
        <dbReference type="Proteomes" id="UP000241074"/>
    </source>
</evidence>
<feature type="region of interest" description="Disordered" evidence="1">
    <location>
        <begin position="33"/>
        <end position="63"/>
    </location>
</feature>
<dbReference type="AlphaFoldDB" id="A0A2P1PN57"/>
<organism evidence="2 3">
    <name type="scientific">Ahniella affigens</name>
    <dbReference type="NCBI Taxonomy" id="2021234"/>
    <lineage>
        <taxon>Bacteria</taxon>
        <taxon>Pseudomonadati</taxon>
        <taxon>Pseudomonadota</taxon>
        <taxon>Gammaproteobacteria</taxon>
        <taxon>Lysobacterales</taxon>
        <taxon>Rhodanobacteraceae</taxon>
        <taxon>Ahniella</taxon>
    </lineage>
</organism>
<accession>A0A2P1PN57</accession>
<keyword evidence="3" id="KW-1185">Reference proteome</keyword>
<dbReference type="EMBL" id="CP027860">
    <property type="protein sequence ID" value="AVP96280.1"/>
    <property type="molecule type" value="Genomic_DNA"/>
</dbReference>
<dbReference type="KEGG" id="xba:C7S18_03340"/>